<dbReference type="OrthoDB" id="388816at2"/>
<keyword evidence="2" id="KW-1185">Reference proteome</keyword>
<dbReference type="AlphaFoldDB" id="A0A1Y0L017"/>
<evidence type="ECO:0000313" key="2">
    <source>
        <dbReference type="Proteomes" id="UP000231179"/>
    </source>
</evidence>
<name>A0A1Y0L017_9MOLU</name>
<organism evidence="1 2">
    <name type="scientific">Spiroplasma clarkii</name>
    <dbReference type="NCBI Taxonomy" id="2139"/>
    <lineage>
        <taxon>Bacteria</taxon>
        <taxon>Bacillati</taxon>
        <taxon>Mycoplasmatota</taxon>
        <taxon>Mollicutes</taxon>
        <taxon>Entomoplasmatales</taxon>
        <taxon>Spiroplasmataceae</taxon>
        <taxon>Spiroplasma</taxon>
    </lineage>
</organism>
<evidence type="ECO:0000313" key="1">
    <source>
        <dbReference type="EMBL" id="ATX70494.1"/>
    </source>
</evidence>
<dbReference type="KEGG" id="scla:SCLARK_00301"/>
<accession>A0A1Y0L017</accession>
<protein>
    <submittedName>
        <fullName evidence="1">Uncharacterized protein</fullName>
    </submittedName>
</protein>
<dbReference type="Proteomes" id="UP000231179">
    <property type="component" value="Chromosome"/>
</dbReference>
<gene>
    <name evidence="1" type="ORF">SCLAR_v1c01630</name>
</gene>
<reference evidence="1 2" key="1">
    <citation type="submission" date="2017-11" db="EMBL/GenBank/DDBJ databases">
        <title>Complete genome sequence of Spiroplasma clarkii CN-5 (DSM 19994).</title>
        <authorList>
            <person name="Tsai Y.-M."/>
            <person name="Chang A."/>
            <person name="Lo W.-S."/>
            <person name="Kuo C.-H."/>
        </authorList>
    </citation>
    <scope>NUCLEOTIDE SEQUENCE [LARGE SCALE GENOMIC DNA]</scope>
    <source>
        <strain evidence="1 2">CN-5</strain>
    </source>
</reference>
<proteinExistence type="predicted"/>
<dbReference type="RefSeq" id="WP_100254059.1">
    <property type="nucleotide sequence ID" value="NZ_CP015819.1"/>
</dbReference>
<dbReference type="EMBL" id="CP024870">
    <property type="protein sequence ID" value="ATX70494.1"/>
    <property type="molecule type" value="Genomic_DNA"/>
</dbReference>
<sequence length="251" mass="28824">MNQIKPIEYESIIVKVVDDVYKNFKDNCGNEFEIPDNMDEFFKNNQELKTRSDLDALGVALDKTFSDWKPNDNNLDKSILLNHLMSVLQSAVIAILSFESSLKNEALPVGTVTTKVGLDLIVATAVQIVGQKSIELVKGFDELELKNDPLIIFDKLNKLVNQISELQAETAFAKLMDNLIEYIRTFQVCYQKLSEVQTDEFTAARIKMFMRYLDTNYLFIFALRIVLTYPYQEGLIEPEVFKNIIPKIELF</sequence>